<dbReference type="RefSeq" id="WP_111498771.1">
    <property type="nucleotide sequence ID" value="NZ_QKYN01000007.1"/>
</dbReference>
<evidence type="ECO:0000313" key="2">
    <source>
        <dbReference type="EMBL" id="RAG87460.1"/>
    </source>
</evidence>
<feature type="domain" description="N-acetyltransferase" evidence="1">
    <location>
        <begin position="117"/>
        <end position="253"/>
    </location>
</feature>
<evidence type="ECO:0000259" key="1">
    <source>
        <dbReference type="PROSITE" id="PS51186"/>
    </source>
</evidence>
<organism evidence="2 3">
    <name type="scientific">Streptacidiphilus pinicola</name>
    <dbReference type="NCBI Taxonomy" id="2219663"/>
    <lineage>
        <taxon>Bacteria</taxon>
        <taxon>Bacillati</taxon>
        <taxon>Actinomycetota</taxon>
        <taxon>Actinomycetes</taxon>
        <taxon>Kitasatosporales</taxon>
        <taxon>Streptomycetaceae</taxon>
        <taxon>Streptacidiphilus</taxon>
    </lineage>
</organism>
<reference evidence="2 3" key="1">
    <citation type="submission" date="2018-06" db="EMBL/GenBank/DDBJ databases">
        <title>Streptacidiphilus pinicola sp. nov., isolated from pine grove soil.</title>
        <authorList>
            <person name="Roh S.G."/>
            <person name="Park S."/>
            <person name="Kim M.-K."/>
            <person name="Yun B.-R."/>
            <person name="Park J."/>
            <person name="Kim M.J."/>
            <person name="Kim Y.S."/>
            <person name="Kim S.B."/>
        </authorList>
    </citation>
    <scope>NUCLEOTIDE SEQUENCE [LARGE SCALE GENOMIC DNA]</scope>
    <source>
        <strain evidence="2 3">MMS16-CNU450</strain>
    </source>
</reference>
<dbReference type="SUPFAM" id="SSF55729">
    <property type="entry name" value="Acyl-CoA N-acyltransferases (Nat)"/>
    <property type="match status" value="1"/>
</dbReference>
<dbReference type="EMBL" id="QKYN01000007">
    <property type="protein sequence ID" value="RAG87460.1"/>
    <property type="molecule type" value="Genomic_DNA"/>
</dbReference>
<accession>A0A2X0KLB9</accession>
<dbReference type="Gene3D" id="3.40.630.30">
    <property type="match status" value="1"/>
</dbReference>
<evidence type="ECO:0000313" key="3">
    <source>
        <dbReference type="Proteomes" id="UP000248889"/>
    </source>
</evidence>
<dbReference type="AlphaFoldDB" id="A0A2X0KLB9"/>
<proteinExistence type="predicted"/>
<dbReference type="Proteomes" id="UP000248889">
    <property type="component" value="Unassembled WGS sequence"/>
</dbReference>
<dbReference type="InterPro" id="IPR016181">
    <property type="entry name" value="Acyl_CoA_acyltransferase"/>
</dbReference>
<name>A0A2X0KLB9_9ACTN</name>
<dbReference type="GO" id="GO:0016747">
    <property type="term" value="F:acyltransferase activity, transferring groups other than amino-acyl groups"/>
    <property type="evidence" value="ECO:0007669"/>
    <property type="project" value="InterPro"/>
</dbReference>
<dbReference type="OrthoDB" id="3700890at2"/>
<comment type="caution">
    <text evidence="2">The sequence shown here is derived from an EMBL/GenBank/DDBJ whole genome shotgun (WGS) entry which is preliminary data.</text>
</comment>
<keyword evidence="3" id="KW-1185">Reference proteome</keyword>
<protein>
    <submittedName>
        <fullName evidence="2">GNAT family N-acetyltransferase</fullName>
    </submittedName>
</protein>
<sequence>MTGAGTAQPGAGRELRSVEEIAALTGGDTLVLWAAQGLERGGRAWAGEDAVISAAPAISTRDRAAVWARSPQAAAALAREVLPQLPRSFRPFGDRPVIEAVAAAVPGLEVVGRFGWMDARETAPPEAPAEWLTDVDAEAVSGILDRAYPISYARPGVTGVTHWAGIRDDAGRLLAVGALAWPSPQVSLLSGIAVDPSARGKGLALPLCATLAHAALATHDAVALMVEDANTSARRVYERLGLHHRPVAAAAFA</sequence>
<dbReference type="PROSITE" id="PS51186">
    <property type="entry name" value="GNAT"/>
    <property type="match status" value="1"/>
</dbReference>
<dbReference type="Pfam" id="PF08445">
    <property type="entry name" value="FR47"/>
    <property type="match status" value="1"/>
</dbReference>
<gene>
    <name evidence="2" type="ORF">DN069_01085</name>
</gene>
<keyword evidence="2" id="KW-0808">Transferase</keyword>
<dbReference type="InterPro" id="IPR000182">
    <property type="entry name" value="GNAT_dom"/>
</dbReference>
<dbReference type="InterPro" id="IPR013653">
    <property type="entry name" value="GCN5-like_dom"/>
</dbReference>